<proteinExistence type="predicted"/>
<dbReference type="EMBL" id="JAURUR010000011">
    <property type="protein sequence ID" value="MDP9765440.1"/>
    <property type="molecule type" value="Genomic_DNA"/>
</dbReference>
<name>A0ABT9MFR4_9DEIO</name>
<dbReference type="RefSeq" id="WP_307467475.1">
    <property type="nucleotide sequence ID" value="NZ_JAURUR010000011.1"/>
</dbReference>
<reference evidence="1 2" key="1">
    <citation type="submission" date="2023-07" db="EMBL/GenBank/DDBJ databases">
        <title>Genomic Encyclopedia of Type Strains, Phase IV (KMG-IV): sequencing the most valuable type-strain genomes for metagenomic binning, comparative biology and taxonomic classification.</title>
        <authorList>
            <person name="Goeker M."/>
        </authorList>
    </citation>
    <scope>NUCLEOTIDE SEQUENCE [LARGE SCALE GENOMIC DNA]</scope>
    <source>
        <strain evidence="1 2">NIO-1023</strain>
    </source>
</reference>
<evidence type="ECO:0000313" key="2">
    <source>
        <dbReference type="Proteomes" id="UP001232163"/>
    </source>
</evidence>
<dbReference type="Proteomes" id="UP001232163">
    <property type="component" value="Unassembled WGS sequence"/>
</dbReference>
<organism evidence="1 2">
    <name type="scientific">Deinococcus enclensis</name>
    <dbReference type="NCBI Taxonomy" id="1049582"/>
    <lineage>
        <taxon>Bacteria</taxon>
        <taxon>Thermotogati</taxon>
        <taxon>Deinococcota</taxon>
        <taxon>Deinococci</taxon>
        <taxon>Deinococcales</taxon>
        <taxon>Deinococcaceae</taxon>
        <taxon>Deinococcus</taxon>
    </lineage>
</organism>
<accession>A0ABT9MFR4</accession>
<gene>
    <name evidence="1" type="ORF">QO006_002891</name>
</gene>
<evidence type="ECO:0000313" key="1">
    <source>
        <dbReference type="EMBL" id="MDP9765440.1"/>
    </source>
</evidence>
<keyword evidence="2" id="KW-1185">Reference proteome</keyword>
<sequence length="112" mass="12131">MTVPLVALPPGSSHRVKPGTLAHALQLAFDLRPGDVPRATRACRVTGAYAALRCLDTTDVRAFLGTDLMTYLEAEGYTRTRRGQIRLTRQGVEVLVRAGFPARPTLALSRAS</sequence>
<comment type="caution">
    <text evidence="1">The sequence shown here is derived from an EMBL/GenBank/DDBJ whole genome shotgun (WGS) entry which is preliminary data.</text>
</comment>
<protein>
    <submittedName>
        <fullName evidence="1">Uncharacterized protein</fullName>
    </submittedName>
</protein>